<gene>
    <name evidence="1" type="ORF">LCGC14_1501610</name>
</gene>
<name>A0A0F9J4F0_9ZZZZ</name>
<proteinExistence type="predicted"/>
<protein>
    <submittedName>
        <fullName evidence="1">Uncharacterized protein</fullName>
    </submittedName>
</protein>
<evidence type="ECO:0000313" key="1">
    <source>
        <dbReference type="EMBL" id="KKM64413.1"/>
    </source>
</evidence>
<dbReference type="InterPro" id="IPR036390">
    <property type="entry name" value="WH_DNA-bd_sf"/>
</dbReference>
<reference evidence="1" key="1">
    <citation type="journal article" date="2015" name="Nature">
        <title>Complex archaea that bridge the gap between prokaryotes and eukaryotes.</title>
        <authorList>
            <person name="Spang A."/>
            <person name="Saw J.H."/>
            <person name="Jorgensen S.L."/>
            <person name="Zaremba-Niedzwiedzka K."/>
            <person name="Martijn J."/>
            <person name="Lind A.E."/>
            <person name="van Eijk R."/>
            <person name="Schleper C."/>
            <person name="Guy L."/>
            <person name="Ettema T.J."/>
        </authorList>
    </citation>
    <scope>NUCLEOTIDE SEQUENCE</scope>
</reference>
<dbReference type="SUPFAM" id="SSF46785">
    <property type="entry name" value="Winged helix' DNA-binding domain"/>
    <property type="match status" value="1"/>
</dbReference>
<accession>A0A0F9J4F0</accession>
<sequence length="155" mass="17852">MSKKVLFGVLDTLEILLFLSSKKYISSGAIRKKFHLIKPGTIYQKLKKLIAQGFIVKKSKKMIRAGDETMEYKLTEEGIRLRGSLVNRGLTVLQEVINSMMKNNSAVIQKPLMEDKNEQIEEFLIEFSEECAEMVDNETLKELQKTLERLLNKLL</sequence>
<dbReference type="EMBL" id="LAZR01010904">
    <property type="protein sequence ID" value="KKM64413.1"/>
    <property type="molecule type" value="Genomic_DNA"/>
</dbReference>
<dbReference type="InterPro" id="IPR036388">
    <property type="entry name" value="WH-like_DNA-bd_sf"/>
</dbReference>
<organism evidence="1">
    <name type="scientific">marine sediment metagenome</name>
    <dbReference type="NCBI Taxonomy" id="412755"/>
    <lineage>
        <taxon>unclassified sequences</taxon>
        <taxon>metagenomes</taxon>
        <taxon>ecological metagenomes</taxon>
    </lineage>
</organism>
<comment type="caution">
    <text evidence="1">The sequence shown here is derived from an EMBL/GenBank/DDBJ whole genome shotgun (WGS) entry which is preliminary data.</text>
</comment>
<dbReference type="AlphaFoldDB" id="A0A0F9J4F0"/>
<dbReference type="Gene3D" id="1.10.10.10">
    <property type="entry name" value="Winged helix-like DNA-binding domain superfamily/Winged helix DNA-binding domain"/>
    <property type="match status" value="1"/>
</dbReference>